<dbReference type="EMBL" id="LAZR01001793">
    <property type="protein sequence ID" value="KKN38945.1"/>
    <property type="molecule type" value="Genomic_DNA"/>
</dbReference>
<reference evidence="1" key="1">
    <citation type="journal article" date="2015" name="Nature">
        <title>Complex archaea that bridge the gap between prokaryotes and eukaryotes.</title>
        <authorList>
            <person name="Spang A."/>
            <person name="Saw J.H."/>
            <person name="Jorgensen S.L."/>
            <person name="Zaremba-Niedzwiedzka K."/>
            <person name="Martijn J."/>
            <person name="Lind A.E."/>
            <person name="van Eijk R."/>
            <person name="Schleper C."/>
            <person name="Guy L."/>
            <person name="Ettema T.J."/>
        </authorList>
    </citation>
    <scope>NUCLEOTIDE SEQUENCE</scope>
</reference>
<protein>
    <submittedName>
        <fullName evidence="1">Uncharacterized protein</fullName>
    </submittedName>
</protein>
<name>A0A0F9Q4Q3_9ZZZZ</name>
<dbReference type="AlphaFoldDB" id="A0A0F9Q4Q3"/>
<organism evidence="1">
    <name type="scientific">marine sediment metagenome</name>
    <dbReference type="NCBI Taxonomy" id="412755"/>
    <lineage>
        <taxon>unclassified sequences</taxon>
        <taxon>metagenomes</taxon>
        <taxon>ecological metagenomes</taxon>
    </lineage>
</organism>
<gene>
    <name evidence="1" type="ORF">LCGC14_0748480</name>
</gene>
<accession>A0A0F9Q4Q3</accession>
<evidence type="ECO:0000313" key="1">
    <source>
        <dbReference type="EMBL" id="KKN38945.1"/>
    </source>
</evidence>
<proteinExistence type="predicted"/>
<sequence>GCGLAKEPMGNDSEGMINLVIKNRRNVADTPRPKWWVAR</sequence>
<feature type="non-terminal residue" evidence="1">
    <location>
        <position position="1"/>
    </location>
</feature>
<comment type="caution">
    <text evidence="1">The sequence shown here is derived from an EMBL/GenBank/DDBJ whole genome shotgun (WGS) entry which is preliminary data.</text>
</comment>